<evidence type="ECO:0000256" key="7">
    <source>
        <dbReference type="SAM" id="Phobius"/>
    </source>
</evidence>
<dbReference type="SUPFAM" id="SSF161111">
    <property type="entry name" value="Cation efflux protein transmembrane domain-like"/>
    <property type="match status" value="1"/>
</dbReference>
<dbReference type="PANTHER" id="PTHR43840">
    <property type="entry name" value="MITOCHONDRIAL METAL TRANSPORTER 1-RELATED"/>
    <property type="match status" value="1"/>
</dbReference>
<dbReference type="InterPro" id="IPR027469">
    <property type="entry name" value="Cation_efflux_TMD_sf"/>
</dbReference>
<evidence type="ECO:0000256" key="4">
    <source>
        <dbReference type="ARBA" id="ARBA00022692"/>
    </source>
</evidence>
<feature type="transmembrane region" description="Helical" evidence="7">
    <location>
        <begin position="30"/>
        <end position="51"/>
    </location>
</feature>
<dbReference type="Gene3D" id="1.20.1510.10">
    <property type="entry name" value="Cation efflux protein transmembrane domain"/>
    <property type="match status" value="1"/>
</dbReference>
<gene>
    <name evidence="10" type="ORF">MNBD_GAMMA19-1908</name>
</gene>
<keyword evidence="3" id="KW-0813">Transport</keyword>
<dbReference type="InterPro" id="IPR027470">
    <property type="entry name" value="Cation_efflux_CTD"/>
</dbReference>
<dbReference type="FunFam" id="1.20.1510.10:FF:000006">
    <property type="entry name" value="Divalent cation efflux transporter"/>
    <property type="match status" value="1"/>
</dbReference>
<sequence>MGHSHHHHQTSAETGGDGYHDARYKAARKVTLIGSAVDLLLGVAKIVVGYIGSSQALIADGIHSLSDLATDGVVLFAMKHGSREADEKHPYGHARIETLATITLGVALIGVAIGIAWDAFLRLRHPELLMHPGWLALVVASISIVSKEVIYQYTLRVAKKWNSSLLRANAWHSRSDAISSVIVVIGILGSMSGLHYLDAVAAIGVALMVAWIGGKLAWHSAQELIDTAMEPEKVAQIRQSIQSVDGVQALHMLRTRRMGDSGLVDVHILVSPRISVSEGHRISETVRAQIMRDVNTVTDVMVHIDPEDDEQAAPSSGLPLRNEILARLQQRWASIEAARYIEEEETVLHYLDGEIHVEVLLPLSRMTDMNAAQATAHALRQQATEQPGMDHIADVVVRFH</sequence>
<dbReference type="PANTHER" id="PTHR43840:SF15">
    <property type="entry name" value="MITOCHONDRIAL METAL TRANSPORTER 1-RELATED"/>
    <property type="match status" value="1"/>
</dbReference>
<evidence type="ECO:0000256" key="1">
    <source>
        <dbReference type="ARBA" id="ARBA00004141"/>
    </source>
</evidence>
<dbReference type="InterPro" id="IPR002524">
    <property type="entry name" value="Cation_efflux"/>
</dbReference>
<feature type="transmembrane region" description="Helical" evidence="7">
    <location>
        <begin position="99"/>
        <end position="121"/>
    </location>
</feature>
<accession>A0A3B1A8W9</accession>
<comment type="subcellular location">
    <subcellularLocation>
        <location evidence="1">Membrane</location>
        <topology evidence="1">Multi-pass membrane protein</topology>
    </subcellularLocation>
</comment>
<feature type="domain" description="Cation efflux protein cytoplasmic" evidence="9">
    <location>
        <begin position="230"/>
        <end position="307"/>
    </location>
</feature>
<dbReference type="InterPro" id="IPR058533">
    <property type="entry name" value="Cation_efflux_TM"/>
</dbReference>
<feature type="transmembrane region" description="Helical" evidence="7">
    <location>
        <begin position="176"/>
        <end position="194"/>
    </location>
</feature>
<dbReference type="GO" id="GO:0016020">
    <property type="term" value="C:membrane"/>
    <property type="evidence" value="ECO:0007669"/>
    <property type="project" value="UniProtKB-SubCell"/>
</dbReference>
<keyword evidence="5 7" id="KW-1133">Transmembrane helix</keyword>
<evidence type="ECO:0000256" key="2">
    <source>
        <dbReference type="ARBA" id="ARBA00008114"/>
    </source>
</evidence>
<feature type="transmembrane region" description="Helical" evidence="7">
    <location>
        <begin position="133"/>
        <end position="155"/>
    </location>
</feature>
<keyword evidence="6 7" id="KW-0472">Membrane</keyword>
<evidence type="ECO:0000259" key="8">
    <source>
        <dbReference type="Pfam" id="PF01545"/>
    </source>
</evidence>
<feature type="transmembrane region" description="Helical" evidence="7">
    <location>
        <begin position="200"/>
        <end position="218"/>
    </location>
</feature>
<dbReference type="InterPro" id="IPR050291">
    <property type="entry name" value="CDF_Transporter"/>
</dbReference>
<proteinExistence type="inferred from homology"/>
<protein>
    <submittedName>
        <fullName evidence="10">Cobalt-zinc-cadmium resistance protein</fullName>
    </submittedName>
</protein>
<keyword evidence="4 7" id="KW-0812">Transmembrane</keyword>
<dbReference type="AlphaFoldDB" id="A0A3B1A8W9"/>
<dbReference type="Gene3D" id="3.30.70.1350">
    <property type="entry name" value="Cation efflux protein, cytoplasmic domain"/>
    <property type="match status" value="1"/>
</dbReference>
<evidence type="ECO:0000256" key="3">
    <source>
        <dbReference type="ARBA" id="ARBA00022448"/>
    </source>
</evidence>
<dbReference type="Pfam" id="PF16916">
    <property type="entry name" value="ZT_dimer"/>
    <property type="match status" value="1"/>
</dbReference>
<evidence type="ECO:0000256" key="6">
    <source>
        <dbReference type="ARBA" id="ARBA00023136"/>
    </source>
</evidence>
<organism evidence="10">
    <name type="scientific">hydrothermal vent metagenome</name>
    <dbReference type="NCBI Taxonomy" id="652676"/>
    <lineage>
        <taxon>unclassified sequences</taxon>
        <taxon>metagenomes</taxon>
        <taxon>ecological metagenomes</taxon>
    </lineage>
</organism>
<evidence type="ECO:0000256" key="5">
    <source>
        <dbReference type="ARBA" id="ARBA00022989"/>
    </source>
</evidence>
<dbReference type="Pfam" id="PF01545">
    <property type="entry name" value="Cation_efflux"/>
    <property type="match status" value="1"/>
</dbReference>
<dbReference type="GO" id="GO:0008324">
    <property type="term" value="F:monoatomic cation transmembrane transporter activity"/>
    <property type="evidence" value="ECO:0007669"/>
    <property type="project" value="InterPro"/>
</dbReference>
<reference evidence="10" key="1">
    <citation type="submission" date="2018-06" db="EMBL/GenBank/DDBJ databases">
        <authorList>
            <person name="Zhirakovskaya E."/>
        </authorList>
    </citation>
    <scope>NUCLEOTIDE SEQUENCE</scope>
</reference>
<dbReference type="EMBL" id="UOFV01000297">
    <property type="protein sequence ID" value="VAX02226.1"/>
    <property type="molecule type" value="Genomic_DNA"/>
</dbReference>
<dbReference type="SUPFAM" id="SSF160240">
    <property type="entry name" value="Cation efflux protein cytoplasmic domain-like"/>
    <property type="match status" value="1"/>
</dbReference>
<dbReference type="NCBIfam" id="TIGR01297">
    <property type="entry name" value="CDF"/>
    <property type="match status" value="1"/>
</dbReference>
<dbReference type="InterPro" id="IPR036837">
    <property type="entry name" value="Cation_efflux_CTD_sf"/>
</dbReference>
<name>A0A3B1A8W9_9ZZZZ</name>
<comment type="similarity">
    <text evidence="2">Belongs to the cation diffusion facilitator (CDF) transporter (TC 2.A.4) family.</text>
</comment>
<feature type="domain" description="Cation efflux protein transmembrane" evidence="8">
    <location>
        <begin position="32"/>
        <end position="225"/>
    </location>
</feature>
<evidence type="ECO:0000259" key="9">
    <source>
        <dbReference type="Pfam" id="PF16916"/>
    </source>
</evidence>
<evidence type="ECO:0000313" key="10">
    <source>
        <dbReference type="EMBL" id="VAX02226.1"/>
    </source>
</evidence>